<dbReference type="AlphaFoldDB" id="A0A4Q7N5I3"/>
<dbReference type="GO" id="GO:0004553">
    <property type="term" value="F:hydrolase activity, hydrolyzing O-glycosyl compounds"/>
    <property type="evidence" value="ECO:0007669"/>
    <property type="project" value="UniProtKB-ARBA"/>
</dbReference>
<dbReference type="GO" id="GO:0005975">
    <property type="term" value="P:carbohydrate metabolic process"/>
    <property type="evidence" value="ECO:0007669"/>
    <property type="project" value="UniProtKB-ARBA"/>
</dbReference>
<evidence type="ECO:0000256" key="1">
    <source>
        <dbReference type="SAM" id="SignalP"/>
    </source>
</evidence>
<keyword evidence="3" id="KW-1185">Reference proteome</keyword>
<sequence>MKKHVMQLSGVLLLMAAPVMMKAQSVEQVGNAVEKVGNIFKKKKKENPEATATSTPPSAAKENNRIIIHSKYDFVAGDSLLFADNFESTETGKFPTQWKTDGSGEVVTLEDFPGKWLSIASKGMYIPKIKGGITKDFTVEFDLIIANNSNSHTLFIDFEDALNGNFDLYPSNPFLQLRIYEGGSAWVDSKAKNISTNVNSSTYNEGGKKNHIAIRKQGERLQVFINEEKTFDITNAFESKRTYSTFKLGAQFNNPAAFLISNVKVNGYK</sequence>
<protein>
    <recommendedName>
        <fullName evidence="4">3-keto-disaccharide hydrolase domain-containing protein</fullName>
    </recommendedName>
</protein>
<proteinExistence type="predicted"/>
<keyword evidence="1" id="KW-0732">Signal</keyword>
<evidence type="ECO:0000313" key="3">
    <source>
        <dbReference type="Proteomes" id="UP000293874"/>
    </source>
</evidence>
<organism evidence="2 3">
    <name type="scientific">Pseudobacter ginsenosidimutans</name>
    <dbReference type="NCBI Taxonomy" id="661488"/>
    <lineage>
        <taxon>Bacteria</taxon>
        <taxon>Pseudomonadati</taxon>
        <taxon>Bacteroidota</taxon>
        <taxon>Chitinophagia</taxon>
        <taxon>Chitinophagales</taxon>
        <taxon>Chitinophagaceae</taxon>
        <taxon>Pseudobacter</taxon>
    </lineage>
</organism>
<dbReference type="InterPro" id="IPR013320">
    <property type="entry name" value="ConA-like_dom_sf"/>
</dbReference>
<dbReference type="Proteomes" id="UP000293874">
    <property type="component" value="Unassembled WGS sequence"/>
</dbReference>
<dbReference type="OrthoDB" id="9800869at2"/>
<reference evidence="2 3" key="1">
    <citation type="submission" date="2019-02" db="EMBL/GenBank/DDBJ databases">
        <title>Genomic Encyclopedia of Type Strains, Phase IV (KMG-IV): sequencing the most valuable type-strain genomes for metagenomic binning, comparative biology and taxonomic classification.</title>
        <authorList>
            <person name="Goeker M."/>
        </authorList>
    </citation>
    <scope>NUCLEOTIDE SEQUENCE [LARGE SCALE GENOMIC DNA]</scope>
    <source>
        <strain evidence="2 3">DSM 18116</strain>
    </source>
</reference>
<evidence type="ECO:0000313" key="2">
    <source>
        <dbReference type="EMBL" id="RZS76323.1"/>
    </source>
</evidence>
<dbReference type="RefSeq" id="WP_130540627.1">
    <property type="nucleotide sequence ID" value="NZ_CP042431.1"/>
</dbReference>
<evidence type="ECO:0008006" key="4">
    <source>
        <dbReference type="Google" id="ProtNLM"/>
    </source>
</evidence>
<accession>A0A4Q7N5I3</accession>
<gene>
    <name evidence="2" type="ORF">EV199_2206</name>
</gene>
<dbReference type="Gene3D" id="2.60.120.560">
    <property type="entry name" value="Exo-inulinase, domain 1"/>
    <property type="match status" value="1"/>
</dbReference>
<dbReference type="SUPFAM" id="SSF49899">
    <property type="entry name" value="Concanavalin A-like lectins/glucanases"/>
    <property type="match status" value="1"/>
</dbReference>
<dbReference type="EMBL" id="SGXA01000001">
    <property type="protein sequence ID" value="RZS76323.1"/>
    <property type="molecule type" value="Genomic_DNA"/>
</dbReference>
<feature type="chain" id="PRO_5020187041" description="3-keto-disaccharide hydrolase domain-containing protein" evidence="1">
    <location>
        <begin position="24"/>
        <end position="269"/>
    </location>
</feature>
<comment type="caution">
    <text evidence="2">The sequence shown here is derived from an EMBL/GenBank/DDBJ whole genome shotgun (WGS) entry which is preliminary data.</text>
</comment>
<feature type="signal peptide" evidence="1">
    <location>
        <begin position="1"/>
        <end position="23"/>
    </location>
</feature>
<name>A0A4Q7N5I3_9BACT</name>